<reference evidence="3" key="2">
    <citation type="submission" date="2023-04" db="EMBL/GenBank/DDBJ databases">
        <title>Genome dynamics across the evolutionary transition to endosymbiosis.</title>
        <authorList>
            <person name="Siozios S."/>
            <person name="Nadal-Jimenez P."/>
            <person name="Azagi T."/>
            <person name="Sprong H."/>
            <person name="Frost C.L."/>
            <person name="Parratt S.R."/>
            <person name="Taylor G."/>
            <person name="Brettell L."/>
            <person name="Lew K.C."/>
            <person name="Croft L."/>
            <person name="King K.C."/>
            <person name="Brockhurst M.A."/>
            <person name="Hypsa V."/>
            <person name="Novakova E."/>
            <person name="Darby A.C."/>
            <person name="Hurst G.D.D."/>
        </authorList>
    </citation>
    <scope>NUCLEOTIDE SEQUENCE</scope>
    <source>
        <strain evidence="3">ANv_CAN</strain>
    </source>
</reference>
<dbReference type="RefSeq" id="WP_135677444.1">
    <property type="nucleotide sequence ID" value="NZ_CP038613.1"/>
</dbReference>
<gene>
    <name evidence="1" type="ORF">ArsFIN_04820</name>
    <name evidence="2" type="ORF">ArsFIN_14820</name>
    <name evidence="3" type="ORF">QE258_01890</name>
</gene>
<dbReference type="KEGG" id="ans:ArsFIN_14820"/>
<proteinExistence type="predicted"/>
<evidence type="ECO:0000313" key="1">
    <source>
        <dbReference type="EMBL" id="QBY41950.1"/>
    </source>
</evidence>
<keyword evidence="5" id="KW-1185">Reference proteome</keyword>
<organism evidence="2 4">
    <name type="scientific">Arsenophonus nasoniae</name>
    <name type="common">son-killer infecting Nasonia vitripennis</name>
    <dbReference type="NCBI Taxonomy" id="638"/>
    <lineage>
        <taxon>Bacteria</taxon>
        <taxon>Pseudomonadati</taxon>
        <taxon>Pseudomonadota</taxon>
        <taxon>Gammaproteobacteria</taxon>
        <taxon>Enterobacterales</taxon>
        <taxon>Morganellaceae</taxon>
        <taxon>Arsenophonus</taxon>
    </lineage>
</organism>
<dbReference type="AlphaFoldDB" id="A0A4P7KZH3"/>
<evidence type="ECO:0000313" key="5">
    <source>
        <dbReference type="Proteomes" id="UP001177592"/>
    </source>
</evidence>
<evidence type="ECO:0000313" key="2">
    <source>
        <dbReference type="EMBL" id="QBY42918.1"/>
    </source>
</evidence>
<name>A0A4P7KZH3_9GAMM</name>
<dbReference type="EMBL" id="CP123523">
    <property type="protein sequence ID" value="WGM06154.1"/>
    <property type="molecule type" value="Genomic_DNA"/>
</dbReference>
<dbReference type="GeneID" id="96876653"/>
<accession>A0A4P7KZH3</accession>
<evidence type="ECO:0000313" key="3">
    <source>
        <dbReference type="EMBL" id="WGM06154.1"/>
    </source>
</evidence>
<dbReference type="Proteomes" id="UP000295134">
    <property type="component" value="Chromosome"/>
</dbReference>
<dbReference type="EMBL" id="CP038613">
    <property type="protein sequence ID" value="QBY41950.1"/>
    <property type="molecule type" value="Genomic_DNA"/>
</dbReference>
<reference evidence="2 4" key="1">
    <citation type="submission" date="2019-03" db="EMBL/GenBank/DDBJ databases">
        <title>Long-read sequencing reveals hyperdense prophage content in a complex bacterial symbiont genome.</title>
        <authorList>
            <person name="Frost C.L."/>
            <person name="Siozios S."/>
            <person name="Nadal-Jimenez P."/>
            <person name="Brockhurst M.A."/>
            <person name="King K.C."/>
            <person name="Darby A.C."/>
            <person name="Hurst G.D.D."/>
        </authorList>
    </citation>
    <scope>NUCLEOTIDE SEQUENCE [LARGE SCALE GENOMIC DNA]</scope>
    <source>
        <strain evidence="2 4">FIN</strain>
    </source>
</reference>
<evidence type="ECO:0000313" key="4">
    <source>
        <dbReference type="Proteomes" id="UP000295134"/>
    </source>
</evidence>
<protein>
    <submittedName>
        <fullName evidence="3">DUF669 domain-containing protein</fullName>
    </submittedName>
</protein>
<dbReference type="EMBL" id="CP038613">
    <property type="protein sequence ID" value="QBY42918.1"/>
    <property type="molecule type" value="Genomic_DNA"/>
</dbReference>
<sequence>MNHNIIFTYTEESALAAYQGGFINESGAYVITIAEAKLSKSDKGAEFIEFSGESEDGRKVNYLSICCKKNDGTVNPFGQNMVNAMMGCIGIQRVTSVVHNNNLVAPEFHGKKVGLVLQKVLRTKKNGDESYSFDIRMPFVANTGQTLLEKVENKPAQAVKNLLRTLKDRDERRPTHTPVNNEFNPF</sequence>
<dbReference type="Proteomes" id="UP001177592">
    <property type="component" value="Chromosome"/>
</dbReference>
<dbReference type="KEGG" id="ans:ArsFIN_04820"/>